<evidence type="ECO:0000313" key="3">
    <source>
        <dbReference type="Proteomes" id="UP000810171"/>
    </source>
</evidence>
<comment type="caution">
    <text evidence="2">The sequence shown here is derived from an EMBL/GenBank/DDBJ whole genome shotgun (WGS) entry which is preliminary data.</text>
</comment>
<protein>
    <submittedName>
        <fullName evidence="2">STAS domain-containing protein</fullName>
    </submittedName>
</protein>
<dbReference type="InterPro" id="IPR002645">
    <property type="entry name" value="STAS_dom"/>
</dbReference>
<evidence type="ECO:0000313" key="2">
    <source>
        <dbReference type="EMBL" id="MBP0049432.1"/>
    </source>
</evidence>
<dbReference type="InterPro" id="IPR036513">
    <property type="entry name" value="STAS_dom_sf"/>
</dbReference>
<evidence type="ECO:0000259" key="1">
    <source>
        <dbReference type="PROSITE" id="PS50801"/>
    </source>
</evidence>
<dbReference type="RefSeq" id="WP_209288042.1">
    <property type="nucleotide sequence ID" value="NZ_JACVEW010000018.1"/>
</dbReference>
<dbReference type="InterPro" id="IPR058548">
    <property type="entry name" value="MlaB-like_STAS"/>
</dbReference>
<proteinExistence type="predicted"/>
<dbReference type="SUPFAM" id="SSF52091">
    <property type="entry name" value="SpoIIaa-like"/>
    <property type="match status" value="1"/>
</dbReference>
<gene>
    <name evidence="2" type="ORF">H9C73_11850</name>
</gene>
<keyword evidence="3" id="KW-1185">Reference proteome</keyword>
<reference evidence="2 3" key="1">
    <citation type="submission" date="2020-09" db="EMBL/GenBank/DDBJ databases">
        <authorList>
            <person name="Tanuku N.R.S."/>
        </authorList>
    </citation>
    <scope>NUCLEOTIDE SEQUENCE [LARGE SCALE GENOMIC DNA]</scope>
    <source>
        <strain evidence="2 3">AK62</strain>
    </source>
</reference>
<dbReference type="Proteomes" id="UP000810171">
    <property type="component" value="Unassembled WGS sequence"/>
</dbReference>
<dbReference type="PROSITE" id="PS50801">
    <property type="entry name" value="STAS"/>
    <property type="match status" value="1"/>
</dbReference>
<sequence length="93" mass="10127">MTDTRFELPEALVIQNIAEWKARFSEQLANGPLPPLEGSQLRDIDTAGLQLLLALVIEADKQGSAVRWASVSAELNEYAQSLGVTEHLKLAPA</sequence>
<feature type="domain" description="STAS" evidence="1">
    <location>
        <begin position="36"/>
        <end position="93"/>
    </location>
</feature>
<name>A0ABS3ZCK7_9GAMM</name>
<accession>A0ABS3ZCK7</accession>
<organism evidence="2 3">
    <name type="scientific">Marinobacterium alkalitolerans</name>
    <dbReference type="NCBI Taxonomy" id="1542925"/>
    <lineage>
        <taxon>Bacteria</taxon>
        <taxon>Pseudomonadati</taxon>
        <taxon>Pseudomonadota</taxon>
        <taxon>Gammaproteobacteria</taxon>
        <taxon>Oceanospirillales</taxon>
        <taxon>Oceanospirillaceae</taxon>
        <taxon>Marinobacterium</taxon>
    </lineage>
</organism>
<dbReference type="Pfam" id="PF13466">
    <property type="entry name" value="STAS_2"/>
    <property type="match status" value="1"/>
</dbReference>
<dbReference type="Gene3D" id="3.30.750.24">
    <property type="entry name" value="STAS domain"/>
    <property type="match status" value="1"/>
</dbReference>
<dbReference type="EMBL" id="JACVEW010000018">
    <property type="protein sequence ID" value="MBP0049432.1"/>
    <property type="molecule type" value="Genomic_DNA"/>
</dbReference>